<protein>
    <submittedName>
        <fullName evidence="2">Uncharacterized protein</fullName>
    </submittedName>
</protein>
<dbReference type="AlphaFoldDB" id="A0A1M6NME7"/>
<evidence type="ECO:0000313" key="3">
    <source>
        <dbReference type="Proteomes" id="UP000184543"/>
    </source>
</evidence>
<dbReference type="EMBL" id="FQYU01000014">
    <property type="protein sequence ID" value="SHJ96890.1"/>
    <property type="molecule type" value="Genomic_DNA"/>
</dbReference>
<name>A0A1M6NME7_9FLAO</name>
<accession>A0A1M6NME7</accession>
<sequence>MNENIISEIVIKAFEKAKAEHISHSKHGLSQYISDHTGLSTKTLERAYDKYVAKSNKCGIPQSASVDILCQFLGFEGYTDYIKKSRQQSHSSKPVKRTVENNSPLKRKRILFYAMGVIGILLIVFFVSGSKHKKMTDGRITTACMTWADSLYVKYSCDEGPYSTWGTKVIPFNDYLFKNMKKVKVDAAYTFFNHKKEPLVWYHKKSDSEIEFYKSPGLHPINGKTLKHITPYIIQKYVSLHKNDNDSFIK</sequence>
<evidence type="ECO:0000313" key="2">
    <source>
        <dbReference type="EMBL" id="SHJ96890.1"/>
    </source>
</evidence>
<dbReference type="STRING" id="192903.SAMN04488513_11426"/>
<feature type="transmembrane region" description="Helical" evidence="1">
    <location>
        <begin position="110"/>
        <end position="129"/>
    </location>
</feature>
<dbReference type="OrthoDB" id="1340494at2"/>
<evidence type="ECO:0000256" key="1">
    <source>
        <dbReference type="SAM" id="Phobius"/>
    </source>
</evidence>
<dbReference type="RefSeq" id="WP_072995562.1">
    <property type="nucleotide sequence ID" value="NZ_FQYU01000014.1"/>
</dbReference>
<gene>
    <name evidence="2" type="ORF">SAMN04488513_11426</name>
</gene>
<organism evidence="2 3">
    <name type="scientific">Pseudozobellia thermophila</name>
    <dbReference type="NCBI Taxonomy" id="192903"/>
    <lineage>
        <taxon>Bacteria</taxon>
        <taxon>Pseudomonadati</taxon>
        <taxon>Bacteroidota</taxon>
        <taxon>Flavobacteriia</taxon>
        <taxon>Flavobacteriales</taxon>
        <taxon>Flavobacteriaceae</taxon>
        <taxon>Pseudozobellia</taxon>
    </lineage>
</organism>
<keyword evidence="1" id="KW-1133">Transmembrane helix</keyword>
<reference evidence="3" key="1">
    <citation type="submission" date="2016-11" db="EMBL/GenBank/DDBJ databases">
        <authorList>
            <person name="Varghese N."/>
            <person name="Submissions S."/>
        </authorList>
    </citation>
    <scope>NUCLEOTIDE SEQUENCE [LARGE SCALE GENOMIC DNA]</scope>
    <source>
        <strain evidence="3">DSM 19858</strain>
    </source>
</reference>
<dbReference type="Proteomes" id="UP000184543">
    <property type="component" value="Unassembled WGS sequence"/>
</dbReference>
<proteinExistence type="predicted"/>
<keyword evidence="3" id="KW-1185">Reference proteome</keyword>
<keyword evidence="1" id="KW-0812">Transmembrane</keyword>
<keyword evidence="1" id="KW-0472">Membrane</keyword>